<dbReference type="GO" id="GO:0070897">
    <property type="term" value="P:transcription preinitiation complex assembly"/>
    <property type="evidence" value="ECO:0007669"/>
    <property type="project" value="InterPro"/>
</dbReference>
<dbReference type="AlphaFoldDB" id="A0A157SXT6"/>
<organism evidence="9 10">
    <name type="scientific">Saccharolobus solfataricus</name>
    <name type="common">Sulfolobus solfataricus</name>
    <dbReference type="NCBI Taxonomy" id="2287"/>
    <lineage>
        <taxon>Archaea</taxon>
        <taxon>Thermoproteota</taxon>
        <taxon>Thermoprotei</taxon>
        <taxon>Sulfolobales</taxon>
        <taxon>Sulfolobaceae</taxon>
        <taxon>Saccharolobus</taxon>
    </lineage>
</organism>
<keyword evidence="5 7" id="KW-0804">Transcription</keyword>
<evidence type="ECO:0000256" key="5">
    <source>
        <dbReference type="ARBA" id="ARBA00023163"/>
    </source>
</evidence>
<dbReference type="InterPro" id="IPR000812">
    <property type="entry name" value="TFIIB"/>
</dbReference>
<feature type="repeat" description="2" evidence="7">
    <location>
        <begin position="219"/>
        <end position="300"/>
    </location>
</feature>
<dbReference type="EMBL" id="LT549890">
    <property type="protein sequence ID" value="SAI83983.1"/>
    <property type="molecule type" value="Genomic_DNA"/>
</dbReference>
<keyword evidence="4 7" id="KW-0805">Transcription regulation</keyword>
<dbReference type="SMR" id="A0A157SXT6"/>
<dbReference type="Gene3D" id="1.10.472.10">
    <property type="entry name" value="Cyclin-like"/>
    <property type="match status" value="1"/>
</dbReference>
<feature type="domain" description="Cyclin-like" evidence="8">
    <location>
        <begin position="125"/>
        <end position="206"/>
    </location>
</feature>
<feature type="domain" description="Cyclin-like" evidence="8">
    <location>
        <begin position="219"/>
        <end position="300"/>
    </location>
</feature>
<dbReference type="PANTHER" id="PTHR11618:SF13">
    <property type="entry name" value="TRANSCRIPTION INITIATION FACTOR IIB"/>
    <property type="match status" value="1"/>
</dbReference>
<dbReference type="SUPFAM" id="SSF47954">
    <property type="entry name" value="Cyclin-like"/>
    <property type="match status" value="2"/>
</dbReference>
<dbReference type="InterPro" id="IPR013150">
    <property type="entry name" value="TFIIB_cyclin"/>
</dbReference>
<evidence type="ECO:0000256" key="7">
    <source>
        <dbReference type="HAMAP-Rule" id="MF_00383"/>
    </source>
</evidence>
<proteinExistence type="inferred from homology"/>
<dbReference type="PROSITE" id="PS00782">
    <property type="entry name" value="TFIIB"/>
    <property type="match status" value="2"/>
</dbReference>
<gene>
    <name evidence="7" type="primary">tfb</name>
    <name evidence="9" type="ORF">SSOP1_0428</name>
</gene>
<dbReference type="HAMAP" id="MF_00383">
    <property type="entry name" value="TF2B_arch"/>
    <property type="match status" value="1"/>
</dbReference>
<dbReference type="NCBIfam" id="NF001658">
    <property type="entry name" value="PRK00423.1"/>
    <property type="match status" value="1"/>
</dbReference>
<accession>A0A157SXT6</accession>
<evidence type="ECO:0000256" key="2">
    <source>
        <dbReference type="ARBA" id="ARBA00013932"/>
    </source>
</evidence>
<dbReference type="GO" id="GO:0017025">
    <property type="term" value="F:TBP-class protein binding"/>
    <property type="evidence" value="ECO:0007669"/>
    <property type="project" value="InterPro"/>
</dbReference>
<dbReference type="CDD" id="cd20549">
    <property type="entry name" value="CYCLIN_TFIIB_archaea_like_rpt1"/>
    <property type="match status" value="1"/>
</dbReference>
<dbReference type="RefSeq" id="WP_009988715.1">
    <property type="nucleotide sequence ID" value="NZ_CP011055.2"/>
</dbReference>
<dbReference type="Proteomes" id="UP000076770">
    <property type="component" value="Chromosome i"/>
</dbReference>
<evidence type="ECO:0000259" key="8">
    <source>
        <dbReference type="SMART" id="SM00385"/>
    </source>
</evidence>
<dbReference type="InterPro" id="IPR013763">
    <property type="entry name" value="Cyclin-like_dom"/>
</dbReference>
<comment type="caution">
    <text evidence="7">Lacks conserved residue(s) required for the propagation of feature annotation.</text>
</comment>
<keyword evidence="9" id="KW-0648">Protein biosynthesis</keyword>
<dbReference type="GO" id="GO:0097550">
    <property type="term" value="C:transcription preinitiation complex"/>
    <property type="evidence" value="ECO:0007669"/>
    <property type="project" value="TreeGrafter"/>
</dbReference>
<name>A0A157SXT6_SACSO</name>
<dbReference type="Pfam" id="PF08271">
    <property type="entry name" value="Zn_Ribbon_TF"/>
    <property type="match status" value="1"/>
</dbReference>
<reference evidence="10" key="1">
    <citation type="submission" date="2016-04" db="EMBL/GenBank/DDBJ databases">
        <authorList>
            <person name="Shah S.A."/>
            <person name="Garrett R.A."/>
        </authorList>
    </citation>
    <scope>NUCLEOTIDE SEQUENCE [LARGE SCALE GENOMIC DNA]</scope>
    <source>
        <strain evidence="10">ATCC 35091 / DSM 1616 / JCM 8930 / NBRC 15331 / P1</strain>
    </source>
</reference>
<keyword evidence="9" id="KW-0396">Initiation factor</keyword>
<dbReference type="FunFam" id="1.10.472.10:FF:000023">
    <property type="entry name" value="Transcription initiation factor IIB"/>
    <property type="match status" value="1"/>
</dbReference>
<evidence type="ECO:0000256" key="4">
    <source>
        <dbReference type="ARBA" id="ARBA00023015"/>
    </source>
</evidence>
<evidence type="ECO:0000256" key="1">
    <source>
        <dbReference type="ARBA" id="ARBA00010857"/>
    </source>
</evidence>
<comment type="function">
    <text evidence="6 7">Stabilizes TBP binding to an archaeal box-A promoter. Also responsible for recruiting RNA polymerase II to the pre-initiation complex (DNA-TBP-TFIIB).</text>
</comment>
<dbReference type="Gene3D" id="1.10.472.170">
    <property type="match status" value="1"/>
</dbReference>
<dbReference type="InterPro" id="IPR013137">
    <property type="entry name" value="Znf_TFIIB"/>
</dbReference>
<evidence type="ECO:0000256" key="6">
    <source>
        <dbReference type="ARBA" id="ARBA00053882"/>
    </source>
</evidence>
<dbReference type="PRINTS" id="PR00685">
    <property type="entry name" value="TIFACTORIIB"/>
</dbReference>
<evidence type="ECO:0000313" key="9">
    <source>
        <dbReference type="EMBL" id="SAI83983.1"/>
    </source>
</evidence>
<dbReference type="GO" id="GO:0003700">
    <property type="term" value="F:DNA-binding transcription factor activity"/>
    <property type="evidence" value="ECO:0007669"/>
    <property type="project" value="UniProtKB-UniRule"/>
</dbReference>
<feature type="repeat" description="1" evidence="7">
    <location>
        <begin position="125"/>
        <end position="208"/>
    </location>
</feature>
<dbReference type="SUPFAM" id="SSF57783">
    <property type="entry name" value="Zinc beta-ribbon"/>
    <property type="match status" value="1"/>
</dbReference>
<dbReference type="OrthoDB" id="7429at2157"/>
<sequence length="309" mass="34671">MLYLSEENKSVSTPCPPDKIIFDAERGEYICSETGEVLEDKIIDQGPEWRAFTPEEKEKRSRVGGPLNNTIHDRGLSTLIDWKDKDAMGRTLDPKRRLEALRWRKWQIRARIQSSIDRNLAQAMNELERIGNLLNLPKSVKDEAALIYRKAVEKGLVRGRSIESVVAAAIYAACRRMKLARTLDEIAQYTKANRKEVARCYRLLLRELDVSVPVSDPKDYVTRIANLLGLSGAVMKTAAEIIDKAKGSGLTAGKDPAGLAAAAIYIASLLHDERRTQKEIAQVAGVTEVTVRNRYKELTQELKISIPTQ</sequence>
<keyword evidence="3 7" id="KW-0677">Repeat</keyword>
<dbReference type="GO" id="GO:0003743">
    <property type="term" value="F:translation initiation factor activity"/>
    <property type="evidence" value="ECO:0007669"/>
    <property type="project" value="UniProtKB-KW"/>
</dbReference>
<evidence type="ECO:0000313" key="10">
    <source>
        <dbReference type="Proteomes" id="UP000076770"/>
    </source>
</evidence>
<dbReference type="SMART" id="SM00385">
    <property type="entry name" value="CYCLIN"/>
    <property type="match status" value="2"/>
</dbReference>
<dbReference type="InterPro" id="IPR036915">
    <property type="entry name" value="Cyclin-like_sf"/>
</dbReference>
<dbReference type="PANTHER" id="PTHR11618">
    <property type="entry name" value="TRANSCRIPTION INITIATION FACTOR IIB-RELATED"/>
    <property type="match status" value="1"/>
</dbReference>
<protein>
    <recommendedName>
        <fullName evidence="2 7">Transcription initiation factor IIB</fullName>
        <shortName evidence="7">TFIIB</shortName>
    </recommendedName>
</protein>
<dbReference type="InterPro" id="IPR023484">
    <property type="entry name" value="TFIIB_arc"/>
</dbReference>
<dbReference type="PATRIC" id="fig|2287.9.peg.433"/>
<evidence type="ECO:0000256" key="3">
    <source>
        <dbReference type="ARBA" id="ARBA00022737"/>
    </source>
</evidence>
<dbReference type="InterPro" id="IPR023486">
    <property type="entry name" value="TFIIB_CS"/>
</dbReference>
<dbReference type="GeneID" id="65564463"/>
<dbReference type="Pfam" id="PF00382">
    <property type="entry name" value="TFIIB"/>
    <property type="match status" value="2"/>
</dbReference>
<dbReference type="FunFam" id="1.10.472.170:FF:000001">
    <property type="entry name" value="Transcription initiation factor IIB"/>
    <property type="match status" value="1"/>
</dbReference>
<comment type="similarity">
    <text evidence="1 7">Belongs to the TFIIB family.</text>
</comment>
<dbReference type="CDD" id="cd20550">
    <property type="entry name" value="CYCLIN_TFIIB_archaea_like_rpt2"/>
    <property type="match status" value="1"/>
</dbReference>